<reference evidence="3" key="1">
    <citation type="submission" date="2020-05" db="EMBL/GenBank/DDBJ databases">
        <authorList>
            <person name="Chiriac C."/>
            <person name="Salcher M."/>
            <person name="Ghai R."/>
            <person name="Kavagutti S V."/>
        </authorList>
    </citation>
    <scope>NUCLEOTIDE SEQUENCE</scope>
</reference>
<sequence>MDRRGLIALTVAVAALPFVSTVLAACGDDTVTDAAATLPPIATTTSTTILITTTTAYIPIQHQIAPGENLGIIADMYRVDYDELIALNGILDPDHIEAGDVLDIPAPTTTSTTTTSTTTTTLPPTTTTTG</sequence>
<dbReference type="SMART" id="SM00257">
    <property type="entry name" value="LysM"/>
    <property type="match status" value="1"/>
</dbReference>
<gene>
    <name evidence="3" type="ORF">UFOPK1493_00791</name>
</gene>
<accession>A0A6J6C8Y8</accession>
<dbReference type="SUPFAM" id="SSF54106">
    <property type="entry name" value="LysM domain"/>
    <property type="match status" value="1"/>
</dbReference>
<evidence type="ECO:0000313" key="3">
    <source>
        <dbReference type="EMBL" id="CAB4547517.1"/>
    </source>
</evidence>
<feature type="domain" description="LysM" evidence="2">
    <location>
        <begin position="60"/>
        <end position="104"/>
    </location>
</feature>
<evidence type="ECO:0000256" key="1">
    <source>
        <dbReference type="SAM" id="MobiDB-lite"/>
    </source>
</evidence>
<organism evidence="3">
    <name type="scientific">freshwater metagenome</name>
    <dbReference type="NCBI Taxonomy" id="449393"/>
    <lineage>
        <taxon>unclassified sequences</taxon>
        <taxon>metagenomes</taxon>
        <taxon>ecological metagenomes</taxon>
    </lineage>
</organism>
<dbReference type="PROSITE" id="PS51257">
    <property type="entry name" value="PROKAR_LIPOPROTEIN"/>
    <property type="match status" value="1"/>
</dbReference>
<dbReference type="PANTHER" id="PTHR33734">
    <property type="entry name" value="LYSM DOMAIN-CONTAINING GPI-ANCHORED PROTEIN 2"/>
    <property type="match status" value="1"/>
</dbReference>
<dbReference type="InterPro" id="IPR018392">
    <property type="entry name" value="LysM"/>
</dbReference>
<dbReference type="Gene3D" id="3.10.350.10">
    <property type="entry name" value="LysM domain"/>
    <property type="match status" value="1"/>
</dbReference>
<dbReference type="PANTHER" id="PTHR33734:SF22">
    <property type="entry name" value="MEMBRANE-BOUND LYTIC MUREIN TRANSGLYCOSYLASE D"/>
    <property type="match status" value="1"/>
</dbReference>
<feature type="region of interest" description="Disordered" evidence="1">
    <location>
        <begin position="107"/>
        <end position="130"/>
    </location>
</feature>
<proteinExistence type="predicted"/>
<dbReference type="AlphaFoldDB" id="A0A6J6C8Y8"/>
<dbReference type="Pfam" id="PF01476">
    <property type="entry name" value="LysM"/>
    <property type="match status" value="1"/>
</dbReference>
<dbReference type="InterPro" id="IPR036779">
    <property type="entry name" value="LysM_dom_sf"/>
</dbReference>
<protein>
    <submittedName>
        <fullName evidence="3">Unannotated protein</fullName>
    </submittedName>
</protein>
<dbReference type="EMBL" id="CAEZSR010000018">
    <property type="protein sequence ID" value="CAB4547517.1"/>
    <property type="molecule type" value="Genomic_DNA"/>
</dbReference>
<name>A0A6J6C8Y8_9ZZZZ</name>
<dbReference type="PROSITE" id="PS51782">
    <property type="entry name" value="LYSM"/>
    <property type="match status" value="1"/>
</dbReference>
<evidence type="ECO:0000259" key="2">
    <source>
        <dbReference type="PROSITE" id="PS51782"/>
    </source>
</evidence>